<evidence type="ECO:0000313" key="2">
    <source>
        <dbReference type="Proteomes" id="UP001338137"/>
    </source>
</evidence>
<name>A0ABU6FYS9_9BACL</name>
<sequence length="99" mass="11306">MEFKYELSGAGWADGFIEMNTNTEYFSASYLSDALYDMLEALISLLPELVPSPVKSAQFQMHEEPGGMAWTLNRIDSSYLNINIASFEDLARKKKLRTW</sequence>
<evidence type="ECO:0000313" key="1">
    <source>
        <dbReference type="EMBL" id="MEC0227047.1"/>
    </source>
</evidence>
<dbReference type="RefSeq" id="WP_326071395.1">
    <property type="nucleotide sequence ID" value="NZ_JARLKY010000016.1"/>
</dbReference>
<gene>
    <name evidence="1" type="ORF">P4I72_07920</name>
</gene>
<reference evidence="1 2" key="1">
    <citation type="submission" date="2023-03" db="EMBL/GenBank/DDBJ databases">
        <title>Bacillus Genome Sequencing.</title>
        <authorList>
            <person name="Dunlap C."/>
        </authorList>
    </citation>
    <scope>NUCLEOTIDE SEQUENCE [LARGE SCALE GENOMIC DNA]</scope>
    <source>
        <strain evidence="1 2">BD-533</strain>
    </source>
</reference>
<comment type="caution">
    <text evidence="1">The sequence shown here is derived from an EMBL/GenBank/DDBJ whole genome shotgun (WGS) entry which is preliminary data.</text>
</comment>
<proteinExistence type="predicted"/>
<keyword evidence="2" id="KW-1185">Reference proteome</keyword>
<protein>
    <submittedName>
        <fullName evidence="1">Uncharacterized protein</fullName>
    </submittedName>
</protein>
<organism evidence="1 2">
    <name type="scientific">Paenibacillus alba</name>
    <dbReference type="NCBI Taxonomy" id="1197127"/>
    <lineage>
        <taxon>Bacteria</taxon>
        <taxon>Bacillati</taxon>
        <taxon>Bacillota</taxon>
        <taxon>Bacilli</taxon>
        <taxon>Bacillales</taxon>
        <taxon>Paenibacillaceae</taxon>
        <taxon>Paenibacillus</taxon>
    </lineage>
</organism>
<dbReference type="Proteomes" id="UP001338137">
    <property type="component" value="Unassembled WGS sequence"/>
</dbReference>
<accession>A0ABU6FYS9</accession>
<dbReference type="EMBL" id="JARLKY010000016">
    <property type="protein sequence ID" value="MEC0227047.1"/>
    <property type="molecule type" value="Genomic_DNA"/>
</dbReference>